<protein>
    <recommendedName>
        <fullName evidence="3">Serine-threonine/tyrosine-protein kinase catalytic domain-containing protein</fullName>
    </recommendedName>
</protein>
<gene>
    <name evidence="1" type="ORF">GPUH_LOCUS7847</name>
</gene>
<dbReference type="InterPro" id="IPR011009">
    <property type="entry name" value="Kinase-like_dom_sf"/>
</dbReference>
<evidence type="ECO:0000313" key="1">
    <source>
        <dbReference type="EMBL" id="VDK59879.1"/>
    </source>
</evidence>
<dbReference type="AlphaFoldDB" id="A0A3P6RHJ6"/>
<sequence>MGIKPWPDELNKKIATNIRHIRMPQLPAIMPAPIKALVGTIWVKNPEERPHFKVICKKIREMQKGDLKPPAITECSVNRIANVKRAPYTKIEVSDTEEPGADVVTEHVMPQIPEHHLCQFSFEFVQI</sequence>
<dbReference type="Proteomes" id="UP000271098">
    <property type="component" value="Unassembled WGS sequence"/>
</dbReference>
<accession>A0A3P6RHJ6</accession>
<reference evidence="1 2" key="1">
    <citation type="submission" date="2018-11" db="EMBL/GenBank/DDBJ databases">
        <authorList>
            <consortium name="Pathogen Informatics"/>
        </authorList>
    </citation>
    <scope>NUCLEOTIDE SEQUENCE [LARGE SCALE GENOMIC DNA]</scope>
</reference>
<proteinExistence type="predicted"/>
<name>A0A3P6RHJ6_9BILA</name>
<evidence type="ECO:0008006" key="3">
    <source>
        <dbReference type="Google" id="ProtNLM"/>
    </source>
</evidence>
<keyword evidence="2" id="KW-1185">Reference proteome</keyword>
<dbReference type="SUPFAM" id="SSF56112">
    <property type="entry name" value="Protein kinase-like (PK-like)"/>
    <property type="match status" value="1"/>
</dbReference>
<dbReference type="OrthoDB" id="1924287at2759"/>
<organism evidence="1 2">
    <name type="scientific">Gongylonema pulchrum</name>
    <dbReference type="NCBI Taxonomy" id="637853"/>
    <lineage>
        <taxon>Eukaryota</taxon>
        <taxon>Metazoa</taxon>
        <taxon>Ecdysozoa</taxon>
        <taxon>Nematoda</taxon>
        <taxon>Chromadorea</taxon>
        <taxon>Rhabditida</taxon>
        <taxon>Spirurina</taxon>
        <taxon>Spiruromorpha</taxon>
        <taxon>Spiruroidea</taxon>
        <taxon>Gongylonematidae</taxon>
        <taxon>Gongylonema</taxon>
    </lineage>
</organism>
<dbReference type="Gene3D" id="1.10.510.10">
    <property type="entry name" value="Transferase(Phosphotransferase) domain 1"/>
    <property type="match status" value="1"/>
</dbReference>
<evidence type="ECO:0000313" key="2">
    <source>
        <dbReference type="Proteomes" id="UP000271098"/>
    </source>
</evidence>
<dbReference type="EMBL" id="UYRT01021312">
    <property type="protein sequence ID" value="VDK59879.1"/>
    <property type="molecule type" value="Genomic_DNA"/>
</dbReference>